<gene>
    <name evidence="2" type="ORF">PXEA_LOCUS30176</name>
</gene>
<comment type="caution">
    <text evidence="2">The sequence shown here is derived from an EMBL/GenBank/DDBJ whole genome shotgun (WGS) entry which is preliminary data.</text>
</comment>
<name>A0A448XHC2_9PLAT</name>
<keyword evidence="3" id="KW-1185">Reference proteome</keyword>
<accession>A0A448XHC2</accession>
<evidence type="ECO:0000313" key="3">
    <source>
        <dbReference type="Proteomes" id="UP000784294"/>
    </source>
</evidence>
<sequence>MSRIRAHEEAILVRDRVELESIRTRLDEEAKAQQKEREVLRQARAHLTERTSLLNEIEASRFFSVS</sequence>
<proteinExistence type="predicted"/>
<reference evidence="2" key="1">
    <citation type="submission" date="2018-11" db="EMBL/GenBank/DDBJ databases">
        <authorList>
            <consortium name="Pathogen Informatics"/>
        </authorList>
    </citation>
    <scope>NUCLEOTIDE SEQUENCE</scope>
</reference>
<dbReference type="EMBL" id="CAAALY010253036">
    <property type="protein sequence ID" value="VEL36736.1"/>
    <property type="molecule type" value="Genomic_DNA"/>
</dbReference>
<feature type="coiled-coil region" evidence="1">
    <location>
        <begin position="16"/>
        <end position="50"/>
    </location>
</feature>
<organism evidence="2 3">
    <name type="scientific">Protopolystoma xenopodis</name>
    <dbReference type="NCBI Taxonomy" id="117903"/>
    <lineage>
        <taxon>Eukaryota</taxon>
        <taxon>Metazoa</taxon>
        <taxon>Spiralia</taxon>
        <taxon>Lophotrochozoa</taxon>
        <taxon>Platyhelminthes</taxon>
        <taxon>Monogenea</taxon>
        <taxon>Polyopisthocotylea</taxon>
        <taxon>Polystomatidea</taxon>
        <taxon>Polystomatidae</taxon>
        <taxon>Protopolystoma</taxon>
    </lineage>
</organism>
<evidence type="ECO:0000256" key="1">
    <source>
        <dbReference type="SAM" id="Coils"/>
    </source>
</evidence>
<protein>
    <submittedName>
        <fullName evidence="2">Uncharacterized protein</fullName>
    </submittedName>
</protein>
<dbReference type="AlphaFoldDB" id="A0A448XHC2"/>
<keyword evidence="1" id="KW-0175">Coiled coil</keyword>
<evidence type="ECO:0000313" key="2">
    <source>
        <dbReference type="EMBL" id="VEL36736.1"/>
    </source>
</evidence>
<dbReference type="Proteomes" id="UP000784294">
    <property type="component" value="Unassembled WGS sequence"/>
</dbReference>